<keyword evidence="5" id="KW-0677">Repeat</keyword>
<keyword evidence="7" id="KW-0156">Chromatin regulator</keyword>
<dbReference type="InterPro" id="IPR001611">
    <property type="entry name" value="Leu-rich_rpt"/>
</dbReference>
<dbReference type="InterPro" id="IPR025875">
    <property type="entry name" value="Leu-rich_rpt_4"/>
</dbReference>
<reference evidence="11 12" key="1">
    <citation type="submission" date="2023-01" db="EMBL/GenBank/DDBJ databases">
        <title>Novel diversity within Roseofilum (Cyanobacteria; Desertifilaceae) from marine benthic mats with descriptions of four novel species.</title>
        <authorList>
            <person name="Wang Y."/>
            <person name="Berthold D.E."/>
            <person name="Hu J."/>
            <person name="Lefler F.W."/>
            <person name="Laughinghouse H.D. IV."/>
        </authorList>
    </citation>
    <scope>NUCLEOTIDE SEQUENCE [LARGE SCALE GENOMIC DNA]</scope>
    <source>
        <strain evidence="11 12">BLCC-M91</strain>
    </source>
</reference>
<dbReference type="Pfam" id="PF13424">
    <property type="entry name" value="TPR_12"/>
    <property type="match status" value="3"/>
</dbReference>
<feature type="domain" description="CHAT" evidence="10">
    <location>
        <begin position="640"/>
        <end position="925"/>
    </location>
</feature>
<evidence type="ECO:0000256" key="1">
    <source>
        <dbReference type="ARBA" id="ARBA00004286"/>
    </source>
</evidence>
<evidence type="ECO:0000256" key="8">
    <source>
        <dbReference type="ARBA" id="ARBA00023204"/>
    </source>
</evidence>
<dbReference type="InterPro" id="IPR011990">
    <property type="entry name" value="TPR-like_helical_dom_sf"/>
</dbReference>
<dbReference type="PANTHER" id="PTHR10098:SF108">
    <property type="entry name" value="TETRATRICOPEPTIDE REPEAT PROTEIN 28"/>
    <property type="match status" value="1"/>
</dbReference>
<protein>
    <submittedName>
        <fullName evidence="11">CHAT domain-containing protein</fullName>
    </submittedName>
</protein>
<evidence type="ECO:0000259" key="10">
    <source>
        <dbReference type="Pfam" id="PF12770"/>
    </source>
</evidence>
<dbReference type="PANTHER" id="PTHR10098">
    <property type="entry name" value="RAPSYN-RELATED"/>
    <property type="match status" value="1"/>
</dbReference>
<evidence type="ECO:0000313" key="12">
    <source>
        <dbReference type="Proteomes" id="UP001231370"/>
    </source>
</evidence>
<evidence type="ECO:0000256" key="7">
    <source>
        <dbReference type="ARBA" id="ARBA00022853"/>
    </source>
</evidence>
<evidence type="ECO:0000256" key="6">
    <source>
        <dbReference type="ARBA" id="ARBA00022763"/>
    </source>
</evidence>
<dbReference type="RefSeq" id="WP_283764143.1">
    <property type="nucleotide sequence ID" value="NZ_JAQPOK010000141.1"/>
</dbReference>
<accession>A0ABT7BNP7</accession>
<evidence type="ECO:0000256" key="2">
    <source>
        <dbReference type="ARBA" id="ARBA00010999"/>
    </source>
</evidence>
<keyword evidence="3" id="KW-0158">Chromosome</keyword>
<keyword evidence="8" id="KW-0234">DNA repair</keyword>
<dbReference type="PROSITE" id="PS51450">
    <property type="entry name" value="LRR"/>
    <property type="match status" value="2"/>
</dbReference>
<dbReference type="PROSITE" id="PS50005">
    <property type="entry name" value="TPR"/>
    <property type="match status" value="1"/>
</dbReference>
<keyword evidence="4" id="KW-0433">Leucine-rich repeat</keyword>
<keyword evidence="9" id="KW-0802">TPR repeat</keyword>
<dbReference type="Pfam" id="PF12799">
    <property type="entry name" value="LRR_4"/>
    <property type="match status" value="1"/>
</dbReference>
<dbReference type="InterPro" id="IPR024983">
    <property type="entry name" value="CHAT_dom"/>
</dbReference>
<comment type="caution">
    <text evidence="11">The sequence shown here is derived from an EMBL/GenBank/DDBJ whole genome shotgun (WGS) entry which is preliminary data.</text>
</comment>
<feature type="repeat" description="TPR" evidence="9">
    <location>
        <begin position="392"/>
        <end position="425"/>
    </location>
</feature>
<gene>
    <name evidence="11" type="ORF">PJF56_18265</name>
</gene>
<dbReference type="Gene3D" id="1.25.40.10">
    <property type="entry name" value="Tetratricopeptide repeat domain"/>
    <property type="match status" value="2"/>
</dbReference>
<comment type="subcellular location">
    <subcellularLocation>
        <location evidence="1">Chromosome</location>
    </subcellularLocation>
</comment>
<evidence type="ECO:0000256" key="5">
    <source>
        <dbReference type="ARBA" id="ARBA00022737"/>
    </source>
</evidence>
<dbReference type="Gene3D" id="3.80.10.10">
    <property type="entry name" value="Ribonuclease Inhibitor"/>
    <property type="match status" value="1"/>
</dbReference>
<dbReference type="SMART" id="SM00028">
    <property type="entry name" value="TPR"/>
    <property type="match status" value="7"/>
</dbReference>
<evidence type="ECO:0000313" key="11">
    <source>
        <dbReference type="EMBL" id="MDJ1180808.1"/>
    </source>
</evidence>
<organism evidence="11 12">
    <name type="scientific">Roseofilum halophilum BLCC-M91</name>
    <dbReference type="NCBI Taxonomy" id="3022259"/>
    <lineage>
        <taxon>Bacteria</taxon>
        <taxon>Bacillati</taxon>
        <taxon>Cyanobacteriota</taxon>
        <taxon>Cyanophyceae</taxon>
        <taxon>Desertifilales</taxon>
        <taxon>Desertifilaceae</taxon>
        <taxon>Roseofilum</taxon>
        <taxon>Roseofilum halophilum</taxon>
    </lineage>
</organism>
<sequence>MWGDLAHKSGASSPVRLFQQWCERGDLSAAQQHTVSVLLQMAETSDCGEAQEALSGMVNLDLGNREIEDITPLSSLTHLKGLNLSFNQIRDITPLGNLTQLSFLLLSGNKIEDITALGELTNLSYVIVDRNQIRTLPPSFPNLRQLTALDLQNNPLVEKNCPVTPATVCLFSDDALDVFAQGEQAYQQGNFEEALTRFAQAREVYQESGDRRKQADSLNRMGDIYSQLSEYAKSITIRLQALAIRRSLQDLPGIGASLTSLADSYEKLGQYAQARSILQAALENMQGQEQGGIPLEGGLYELPKDQGELYNSLARVQNKMGEHEEALKSAQTALKYYNLLPDGYDGKDFGVRNTFDRIGITYGYLEQFQQAESFLNQALELGQRMGDRAGIASSLTHLGEVASSQGETQTALDYYQQALEIRKEIGDRAGSGIILNQIGALYLSQQDYRRAIAPLQEAITLWESLRPGLRDSDKVSLFETQITTYEQLQQALIAEEQTEAALEIAERARARAFVELLAARLSGEPAETFETPNPPTLAEIRRIAQEQQATLVQYSIVGETLYIWVIQPNGLIELRSQNLEDLGITLEDAAERTRVAAVTGRSRGIQRGVNQWVQATRSGVQNNELEPPANTQKRRVNRRLKKSYELLIEPIVDLLPSDPQEQVIFIPQGSLFLVPFPALQDQQGVYLIEKHTLLTAPSIQVLGLARQRAQQLSSDLQGALVVGNPKMPSLAESPEAKPEPLDPLPGAEAEALVIAELLGTEALIGAEASEENIAQQMENASLIHLATHGLLDELEVLGFRTPGALALTPTGNTRATDGWLTSEEILDLNLTAQLVVLSACNTGRGDITGDGIIGLSRSLIAAGTPSVLVSLWAVPDAPTSELMQAFYRELPTTNNRAAALRQAMLTTLETFPNPQAWAAFTLVGEGRK</sequence>
<dbReference type="InterPro" id="IPR019734">
    <property type="entry name" value="TPR_rpt"/>
</dbReference>
<proteinExistence type="inferred from homology"/>
<evidence type="ECO:0000256" key="3">
    <source>
        <dbReference type="ARBA" id="ARBA00022454"/>
    </source>
</evidence>
<dbReference type="SUPFAM" id="SSF52075">
    <property type="entry name" value="Outer arm dynein light chain 1"/>
    <property type="match status" value="1"/>
</dbReference>
<keyword evidence="6" id="KW-0227">DNA damage</keyword>
<comment type="similarity">
    <text evidence="2">Belongs to the Tonsoku family.</text>
</comment>
<dbReference type="Pfam" id="PF12770">
    <property type="entry name" value="CHAT"/>
    <property type="match status" value="1"/>
</dbReference>
<dbReference type="EMBL" id="JAQPOK010000141">
    <property type="protein sequence ID" value="MDJ1180808.1"/>
    <property type="molecule type" value="Genomic_DNA"/>
</dbReference>
<evidence type="ECO:0000256" key="9">
    <source>
        <dbReference type="PROSITE-ProRule" id="PRU00339"/>
    </source>
</evidence>
<dbReference type="SUPFAM" id="SSF48452">
    <property type="entry name" value="TPR-like"/>
    <property type="match status" value="2"/>
</dbReference>
<dbReference type="SMART" id="SM00369">
    <property type="entry name" value="LRR_TYP"/>
    <property type="match status" value="3"/>
</dbReference>
<name>A0ABT7BNP7_9CYAN</name>
<dbReference type="InterPro" id="IPR032675">
    <property type="entry name" value="LRR_dom_sf"/>
</dbReference>
<evidence type="ECO:0000256" key="4">
    <source>
        <dbReference type="ARBA" id="ARBA00022614"/>
    </source>
</evidence>
<dbReference type="InterPro" id="IPR003591">
    <property type="entry name" value="Leu-rich_rpt_typical-subtyp"/>
</dbReference>
<dbReference type="Proteomes" id="UP001231370">
    <property type="component" value="Unassembled WGS sequence"/>
</dbReference>
<keyword evidence="12" id="KW-1185">Reference proteome</keyword>